<dbReference type="InterPro" id="IPR032466">
    <property type="entry name" value="Metal_Hydrolase"/>
</dbReference>
<dbReference type="RefSeq" id="WP_062477306.1">
    <property type="nucleotide sequence ID" value="NZ_CP013650.1"/>
</dbReference>
<dbReference type="GO" id="GO:0016788">
    <property type="term" value="F:hydrolase activity, acting on ester bonds"/>
    <property type="evidence" value="ECO:0007669"/>
    <property type="project" value="InterPro"/>
</dbReference>
<dbReference type="Gene3D" id="3.20.20.140">
    <property type="entry name" value="Metal-dependent hydrolases"/>
    <property type="match status" value="1"/>
</dbReference>
<sequence>MIDSHCHLDFDAFDEDRKQVIERARNKGVERIVIPGVASANWQNLIQLCEREPRLEFALGLHPWFLAQFQPSDLSLLDDMLNQYKGKVKAVGEIGLDYGGTVNISQEQQEEIFCAQLELAQQHELPVIVHHRKSHHRILHCLKTTGFAQSGVIHAFSGSIEQAQAYLNRGFKLGIGGTITYPRASKTRQTVAALPAAAILLETDAPDMPVNGRQGQRNSPEYLDEVLQALAEIRQESATELERQSDENSRLLFGLS</sequence>
<dbReference type="NCBIfam" id="TIGR00010">
    <property type="entry name" value="YchF/TatD family DNA exonuclease"/>
    <property type="match status" value="1"/>
</dbReference>
<evidence type="ECO:0000256" key="2">
    <source>
        <dbReference type="ARBA" id="ARBA00022723"/>
    </source>
</evidence>
<name>A0A0U2PEN9_9ALTE</name>
<feature type="binding site" evidence="4">
    <location>
        <position position="93"/>
    </location>
    <ligand>
        <name>a divalent metal cation</name>
        <dbReference type="ChEBI" id="CHEBI:60240"/>
        <label>1</label>
    </ligand>
</feature>
<gene>
    <name evidence="5" type="ORF">AT746_05010</name>
</gene>
<dbReference type="InterPro" id="IPR018228">
    <property type="entry name" value="DNase_TatD-rel_CS"/>
</dbReference>
<dbReference type="GO" id="GO:0004536">
    <property type="term" value="F:DNA nuclease activity"/>
    <property type="evidence" value="ECO:0007669"/>
    <property type="project" value="InterPro"/>
</dbReference>
<evidence type="ECO:0000313" key="5">
    <source>
        <dbReference type="EMBL" id="ALS97693.1"/>
    </source>
</evidence>
<dbReference type="PIRSF" id="PIRSF005902">
    <property type="entry name" value="DNase_TatD"/>
    <property type="match status" value="1"/>
</dbReference>
<dbReference type="InterPro" id="IPR015991">
    <property type="entry name" value="TatD/YcfH-like"/>
</dbReference>
<proteinExistence type="inferred from homology"/>
<keyword evidence="6" id="KW-1185">Reference proteome</keyword>
<feature type="binding site" evidence="4">
    <location>
        <position position="130"/>
    </location>
    <ligand>
        <name>a divalent metal cation</name>
        <dbReference type="ChEBI" id="CHEBI:60240"/>
        <label>2</label>
    </ligand>
</feature>
<dbReference type="GO" id="GO:0005829">
    <property type="term" value="C:cytosol"/>
    <property type="evidence" value="ECO:0007669"/>
    <property type="project" value="TreeGrafter"/>
</dbReference>
<dbReference type="KEGG" id="lal:AT746_05010"/>
<dbReference type="InterPro" id="IPR001130">
    <property type="entry name" value="TatD-like"/>
</dbReference>
<feature type="binding site" evidence="4">
    <location>
        <position position="154"/>
    </location>
    <ligand>
        <name>a divalent metal cation</name>
        <dbReference type="ChEBI" id="CHEBI:60240"/>
        <label>2</label>
    </ligand>
</feature>
<dbReference type="SUPFAM" id="SSF51556">
    <property type="entry name" value="Metallo-dependent hydrolases"/>
    <property type="match status" value="1"/>
</dbReference>
<dbReference type="PANTHER" id="PTHR46124:SF3">
    <property type="entry name" value="HYDROLASE"/>
    <property type="match status" value="1"/>
</dbReference>
<dbReference type="CDD" id="cd01310">
    <property type="entry name" value="TatD_DNAse"/>
    <property type="match status" value="1"/>
</dbReference>
<reference evidence="5 6" key="1">
    <citation type="submission" date="2015-12" db="EMBL/GenBank/DDBJ databases">
        <title>Complete genome of Lacimicrobium alkaliphilum KCTC 32984.</title>
        <authorList>
            <person name="Kim S.-G."/>
            <person name="Lee Y.-J."/>
        </authorList>
    </citation>
    <scope>NUCLEOTIDE SEQUENCE [LARGE SCALE GENOMIC DNA]</scope>
    <source>
        <strain evidence="5 6">YelD216</strain>
    </source>
</reference>
<keyword evidence="3" id="KW-0378">Hydrolase</keyword>
<organism evidence="5 6">
    <name type="scientific">Lacimicrobium alkaliphilum</name>
    <dbReference type="NCBI Taxonomy" id="1526571"/>
    <lineage>
        <taxon>Bacteria</taxon>
        <taxon>Pseudomonadati</taxon>
        <taxon>Pseudomonadota</taxon>
        <taxon>Gammaproteobacteria</taxon>
        <taxon>Alteromonadales</taxon>
        <taxon>Alteromonadaceae</taxon>
        <taxon>Lacimicrobium</taxon>
    </lineage>
</organism>
<dbReference type="OrthoDB" id="9810005at2"/>
<feature type="binding site" evidence="4">
    <location>
        <position position="204"/>
    </location>
    <ligand>
        <name>a divalent metal cation</name>
        <dbReference type="ChEBI" id="CHEBI:60240"/>
        <label>1</label>
    </ligand>
</feature>
<dbReference type="PROSITE" id="PS01091">
    <property type="entry name" value="TATD_3"/>
    <property type="match status" value="1"/>
</dbReference>
<keyword evidence="2 4" id="KW-0479">Metal-binding</keyword>
<evidence type="ECO:0000256" key="3">
    <source>
        <dbReference type="ARBA" id="ARBA00022801"/>
    </source>
</evidence>
<dbReference type="Pfam" id="PF01026">
    <property type="entry name" value="TatD_DNase"/>
    <property type="match status" value="1"/>
</dbReference>
<dbReference type="PANTHER" id="PTHR46124">
    <property type="entry name" value="D-AMINOACYL-TRNA DEACYLASE"/>
    <property type="match status" value="1"/>
</dbReference>
<dbReference type="GO" id="GO:0046872">
    <property type="term" value="F:metal ion binding"/>
    <property type="evidence" value="ECO:0007669"/>
    <property type="project" value="UniProtKB-KW"/>
</dbReference>
<protein>
    <recommendedName>
        <fullName evidence="7">Hydrolase TatD</fullName>
    </recommendedName>
</protein>
<feature type="binding site" evidence="4">
    <location>
        <position position="7"/>
    </location>
    <ligand>
        <name>a divalent metal cation</name>
        <dbReference type="ChEBI" id="CHEBI:60240"/>
        <label>1</label>
    </ligand>
</feature>
<evidence type="ECO:0000256" key="4">
    <source>
        <dbReference type="PIRSR" id="PIRSR005902-1"/>
    </source>
</evidence>
<evidence type="ECO:0000313" key="6">
    <source>
        <dbReference type="Proteomes" id="UP000068447"/>
    </source>
</evidence>
<comment type="similarity">
    <text evidence="1">Belongs to the metallo-dependent hydrolases superfamily. TatD-type hydrolase family.</text>
</comment>
<feature type="binding site" evidence="4">
    <location>
        <position position="5"/>
    </location>
    <ligand>
        <name>a divalent metal cation</name>
        <dbReference type="ChEBI" id="CHEBI:60240"/>
        <label>1</label>
    </ligand>
</feature>
<dbReference type="AlphaFoldDB" id="A0A0U2PEN9"/>
<dbReference type="EMBL" id="CP013650">
    <property type="protein sequence ID" value="ALS97693.1"/>
    <property type="molecule type" value="Genomic_DNA"/>
</dbReference>
<dbReference type="FunFam" id="3.20.20.140:FF:000005">
    <property type="entry name" value="TatD family hydrolase"/>
    <property type="match status" value="1"/>
</dbReference>
<accession>A0A0U2PEN9</accession>
<dbReference type="PROSITE" id="PS01137">
    <property type="entry name" value="TATD_1"/>
    <property type="match status" value="1"/>
</dbReference>
<evidence type="ECO:0000256" key="1">
    <source>
        <dbReference type="ARBA" id="ARBA00009275"/>
    </source>
</evidence>
<dbReference type="Proteomes" id="UP000068447">
    <property type="component" value="Chromosome"/>
</dbReference>
<evidence type="ECO:0008006" key="7">
    <source>
        <dbReference type="Google" id="ProtNLM"/>
    </source>
</evidence>
<dbReference type="STRING" id="1526571.AT746_05010"/>